<organism evidence="1 2">
    <name type="scientific">Rhodohalobacter mucosus</name>
    <dbReference type="NCBI Taxonomy" id="2079485"/>
    <lineage>
        <taxon>Bacteria</taxon>
        <taxon>Pseudomonadati</taxon>
        <taxon>Balneolota</taxon>
        <taxon>Balneolia</taxon>
        <taxon>Balneolales</taxon>
        <taxon>Balneolaceae</taxon>
        <taxon>Rhodohalobacter</taxon>
    </lineage>
</organism>
<keyword evidence="2" id="KW-1185">Reference proteome</keyword>
<dbReference type="RefSeq" id="WP_109643952.1">
    <property type="nucleotide sequence ID" value="NZ_QGGB01000001.1"/>
</dbReference>
<comment type="caution">
    <text evidence="1">The sequence shown here is derived from an EMBL/GenBank/DDBJ whole genome shotgun (WGS) entry which is preliminary data.</text>
</comment>
<dbReference type="PROSITE" id="PS51257">
    <property type="entry name" value="PROKAR_LIPOPROTEIN"/>
    <property type="match status" value="1"/>
</dbReference>
<evidence type="ECO:0000313" key="2">
    <source>
        <dbReference type="Proteomes" id="UP000245533"/>
    </source>
</evidence>
<evidence type="ECO:0008006" key="3">
    <source>
        <dbReference type="Google" id="ProtNLM"/>
    </source>
</evidence>
<dbReference type="Proteomes" id="UP000245533">
    <property type="component" value="Unassembled WGS sequence"/>
</dbReference>
<dbReference type="EMBL" id="QGGB01000001">
    <property type="protein sequence ID" value="PWN08241.1"/>
    <property type="molecule type" value="Genomic_DNA"/>
</dbReference>
<dbReference type="AlphaFoldDB" id="A0A316TWM1"/>
<accession>A0A316TWM1</accession>
<evidence type="ECO:0000313" key="1">
    <source>
        <dbReference type="EMBL" id="PWN08241.1"/>
    </source>
</evidence>
<gene>
    <name evidence="1" type="ORF">DDZ15_01000</name>
</gene>
<proteinExistence type="predicted"/>
<dbReference type="Pfam" id="PF17170">
    <property type="entry name" value="DUF5128"/>
    <property type="match status" value="1"/>
</dbReference>
<dbReference type="InterPro" id="IPR011042">
    <property type="entry name" value="6-blade_b-propeller_TolB-like"/>
</dbReference>
<protein>
    <recommendedName>
        <fullName evidence="3">6-bladed beta-propeller protein</fullName>
    </recommendedName>
</protein>
<sequence length="373" mass="42360">MKIIYITVSLLILSSCSTDKSPFNEVGVTELEQFETLVSSDDNLVVNPTIVKFDNDDNLLVYDSRRGELLKLNKLSEVVGKYGNRGRGPGEFLRVNNVFHIEDYIYIIDDIGLKIHKFTVDGVYETSLEYKQKAGLTLPPLPPVPAPDLSFLDNLYAVNINNQPIITDFDYVLLPAAQMENTVYQIADFEGNTIMDFGEIPEGSSFELDYNLFRTSISNREVPNLLIHNVFPVKDGSGSGEIFMVYNAIPRIEKYDANGTKIWSKEIGDNPEIDAIKNAFFNTMQEILSITDAVATFRAYTWGVSDKEGNLYLATYNSPELPLWIHEFDKNGDLNQRYKLVSEVELLPTFDIDFDNNLFIVITKESEIRTFQF</sequence>
<name>A0A316TWM1_9BACT</name>
<dbReference type="Gene3D" id="2.120.10.30">
    <property type="entry name" value="TolB, C-terminal domain"/>
    <property type="match status" value="1"/>
</dbReference>
<dbReference type="SUPFAM" id="SSF101898">
    <property type="entry name" value="NHL repeat"/>
    <property type="match status" value="1"/>
</dbReference>
<reference evidence="1 2" key="1">
    <citation type="submission" date="2018-05" db="EMBL/GenBank/DDBJ databases">
        <title>Rhodohalobacter halophilus gen. nov., sp. nov., a moderately halophilic member of the family Balneolaceae.</title>
        <authorList>
            <person name="Liu Z.-W."/>
        </authorList>
    </citation>
    <scope>NUCLEOTIDE SEQUENCE [LARGE SCALE GENOMIC DNA]</scope>
    <source>
        <strain evidence="1 2">8A47</strain>
    </source>
</reference>
<dbReference type="OrthoDB" id="1523819at2"/>